<dbReference type="PANTHER" id="PTHR13812:SF19">
    <property type="entry name" value="KETIMINE REDUCTASE MU-CRYSTALLIN"/>
    <property type="match status" value="1"/>
</dbReference>
<dbReference type="InterPro" id="IPR036291">
    <property type="entry name" value="NAD(P)-bd_dom_sf"/>
</dbReference>
<reference evidence="2 3" key="1">
    <citation type="journal article" date="2023" name="Int. J. Syst. Evol. Microbiol.">
        <title>Methylocystis iwaonis sp. nov., a type II methane-oxidizing bacterium from surface soil of a rice paddy field in Japan, and emended description of the genus Methylocystis (ex Whittenbury et al. 1970) Bowman et al. 1993.</title>
        <authorList>
            <person name="Kaise H."/>
            <person name="Sawadogo J.B."/>
            <person name="Alam M.S."/>
            <person name="Ueno C."/>
            <person name="Dianou D."/>
            <person name="Shinjo R."/>
            <person name="Asakawa S."/>
        </authorList>
    </citation>
    <scope>NUCLEOTIDE SEQUENCE [LARGE SCALE GENOMIC DNA]</scope>
    <source>
        <strain evidence="2 3">SS37A-Re</strain>
    </source>
</reference>
<comment type="similarity">
    <text evidence="1">Belongs to the ornithine cyclodeaminase/mu-crystallin family.</text>
</comment>
<dbReference type="InterPro" id="IPR003462">
    <property type="entry name" value="ODC_Mu_crystall"/>
</dbReference>
<organism evidence="2 3">
    <name type="scientific">Methylocystis iwaonis</name>
    <dbReference type="NCBI Taxonomy" id="2885079"/>
    <lineage>
        <taxon>Bacteria</taxon>
        <taxon>Pseudomonadati</taxon>
        <taxon>Pseudomonadota</taxon>
        <taxon>Alphaproteobacteria</taxon>
        <taxon>Hyphomicrobiales</taxon>
        <taxon>Methylocystaceae</taxon>
        <taxon>Methylocystis</taxon>
    </lineage>
</organism>
<evidence type="ECO:0000256" key="1">
    <source>
        <dbReference type="ARBA" id="ARBA00008903"/>
    </source>
</evidence>
<dbReference type="SUPFAM" id="SSF51735">
    <property type="entry name" value="NAD(P)-binding Rossmann-fold domains"/>
    <property type="match status" value="1"/>
</dbReference>
<dbReference type="Gene3D" id="3.30.1780.10">
    <property type="entry name" value="ornithine cyclodeaminase, domain 1"/>
    <property type="match status" value="1"/>
</dbReference>
<sequence length="356" mass="38621">MVTFLNASDVAKIVRRVGPRRFWERLVEGLRDDFLRWDRFDKCARFASHSPGGVIELMPVSDGEVFAFKFVNGHPGNTQLCLQTVVAFGALADVATGYPVFMSDMTLATAFRTAATSVLAARHLARPGSRTMALIGLGAQSEFQAWAFHEVLGIDRLRIFDVDEEAADKFVSNVAGFGLGITRCDNARHAAHRADIVTTITADKKRATILSEDMIAPGTHINAVGGDCPGKTELSRALLLRSDIYVEYAPQTRLEGELQQLPADHPATELHELLAGRKPGRASKDAITLFDSVGFAVEDFSALRLLRDLARETGVGAGLELTAAPANPKDLFSLLHPLETGQARGDALPEPMKLSD</sequence>
<evidence type="ECO:0000313" key="3">
    <source>
        <dbReference type="Proteomes" id="UP001317629"/>
    </source>
</evidence>
<dbReference type="InterPro" id="IPR023401">
    <property type="entry name" value="ODC_N"/>
</dbReference>
<dbReference type="RefSeq" id="WP_281929549.1">
    <property type="nucleotide sequence ID" value="NZ_AP027142.1"/>
</dbReference>
<gene>
    <name evidence="2" type="ORF">SS37A_35350</name>
</gene>
<accession>A0ABN6VJX0</accession>
<name>A0ABN6VJX0_9HYPH</name>
<dbReference type="NCBIfam" id="NF005762">
    <property type="entry name" value="PRK07589.1"/>
    <property type="match status" value="1"/>
</dbReference>
<proteinExistence type="inferred from homology"/>
<protein>
    <submittedName>
        <fullName evidence="2">Ornithine cyclodeaminase</fullName>
    </submittedName>
</protein>
<dbReference type="Proteomes" id="UP001317629">
    <property type="component" value="Chromosome"/>
</dbReference>
<dbReference type="PANTHER" id="PTHR13812">
    <property type="entry name" value="KETIMINE REDUCTASE MU-CRYSTALLIN"/>
    <property type="match status" value="1"/>
</dbReference>
<dbReference type="Gene3D" id="3.40.50.720">
    <property type="entry name" value="NAD(P)-binding Rossmann-like Domain"/>
    <property type="match status" value="1"/>
</dbReference>
<dbReference type="EMBL" id="AP027142">
    <property type="protein sequence ID" value="BDV36006.1"/>
    <property type="molecule type" value="Genomic_DNA"/>
</dbReference>
<dbReference type="Pfam" id="PF02423">
    <property type="entry name" value="OCD_Mu_crystall"/>
    <property type="match status" value="1"/>
</dbReference>
<keyword evidence="3" id="KW-1185">Reference proteome</keyword>
<evidence type="ECO:0000313" key="2">
    <source>
        <dbReference type="EMBL" id="BDV36006.1"/>
    </source>
</evidence>